<feature type="region of interest" description="Disordered" evidence="1">
    <location>
        <begin position="141"/>
        <end position="164"/>
    </location>
</feature>
<dbReference type="EMBL" id="JACASF010000017">
    <property type="protein sequence ID" value="KAF6425804.1"/>
    <property type="molecule type" value="Genomic_DNA"/>
</dbReference>
<sequence length="164" mass="17915">MLFHNGVGVQGAEAKQAGMMQVLLQNSRLVLALAFILVLGSSVQGLPVRRARYQRVRCNPDSNSANCIDEKGPMFDLPPGESNRILPPRTDPFTFQNWNDVFPLSEDNSGSGSGSGSGGDDFLAAEEGDYQPVDTNDAFYYNFKPVPRDDQDLGQDGPEDNFII</sequence>
<comment type="caution">
    <text evidence="2">The sequence shown here is derived from an EMBL/GenBank/DDBJ whole genome shotgun (WGS) entry which is preliminary data.</text>
</comment>
<keyword evidence="3" id="KW-1185">Reference proteome</keyword>
<evidence type="ECO:0000313" key="2">
    <source>
        <dbReference type="EMBL" id="KAF6425804.1"/>
    </source>
</evidence>
<protein>
    <submittedName>
        <fullName evidence="2">Serglycin</fullName>
    </submittedName>
</protein>
<evidence type="ECO:0000313" key="3">
    <source>
        <dbReference type="Proteomes" id="UP000550707"/>
    </source>
</evidence>
<gene>
    <name evidence="2" type="ORF">HJG59_017384</name>
</gene>
<evidence type="ECO:0000256" key="1">
    <source>
        <dbReference type="SAM" id="MobiDB-lite"/>
    </source>
</evidence>
<accession>A0A7J8DRE2</accession>
<dbReference type="InterPro" id="IPR007455">
    <property type="entry name" value="Serglycin"/>
</dbReference>
<dbReference type="FunCoup" id="A0A7J8DRE2">
    <property type="interactions" value="292"/>
</dbReference>
<organism evidence="2 3">
    <name type="scientific">Molossus molossus</name>
    <name type="common">Pallas' mastiff bat</name>
    <name type="synonym">Vespertilio molossus</name>
    <dbReference type="NCBI Taxonomy" id="27622"/>
    <lineage>
        <taxon>Eukaryota</taxon>
        <taxon>Metazoa</taxon>
        <taxon>Chordata</taxon>
        <taxon>Craniata</taxon>
        <taxon>Vertebrata</taxon>
        <taxon>Euteleostomi</taxon>
        <taxon>Mammalia</taxon>
        <taxon>Eutheria</taxon>
        <taxon>Laurasiatheria</taxon>
        <taxon>Chiroptera</taxon>
        <taxon>Yangochiroptera</taxon>
        <taxon>Molossidae</taxon>
        <taxon>Molossus</taxon>
    </lineage>
</organism>
<reference evidence="2 3" key="1">
    <citation type="journal article" date="2020" name="Nature">
        <title>Six reference-quality genomes reveal evolution of bat adaptations.</title>
        <authorList>
            <person name="Jebb D."/>
            <person name="Huang Z."/>
            <person name="Pippel M."/>
            <person name="Hughes G.M."/>
            <person name="Lavrichenko K."/>
            <person name="Devanna P."/>
            <person name="Winkler S."/>
            <person name="Jermiin L.S."/>
            <person name="Skirmuntt E.C."/>
            <person name="Katzourakis A."/>
            <person name="Burkitt-Gray L."/>
            <person name="Ray D.A."/>
            <person name="Sullivan K.A.M."/>
            <person name="Roscito J.G."/>
            <person name="Kirilenko B.M."/>
            <person name="Davalos L.M."/>
            <person name="Corthals A.P."/>
            <person name="Power M.L."/>
            <person name="Jones G."/>
            <person name="Ransome R.D."/>
            <person name="Dechmann D.K.N."/>
            <person name="Locatelli A.G."/>
            <person name="Puechmaille S.J."/>
            <person name="Fedrigo O."/>
            <person name="Jarvis E.D."/>
            <person name="Hiller M."/>
            <person name="Vernes S.C."/>
            <person name="Myers E.W."/>
            <person name="Teeling E.C."/>
        </authorList>
    </citation>
    <scope>NUCLEOTIDE SEQUENCE [LARGE SCALE GENOMIC DNA]</scope>
    <source>
        <strain evidence="2">MMolMol1</strain>
        <tissue evidence="2">Muscle</tissue>
    </source>
</reference>
<proteinExistence type="predicted"/>
<feature type="region of interest" description="Disordered" evidence="1">
    <location>
        <begin position="104"/>
        <end position="128"/>
    </location>
</feature>
<dbReference type="Pfam" id="PF04360">
    <property type="entry name" value="Serglycin"/>
    <property type="match status" value="1"/>
</dbReference>
<dbReference type="Proteomes" id="UP000550707">
    <property type="component" value="Unassembled WGS sequence"/>
</dbReference>
<name>A0A7J8DRE2_MOLMO</name>
<dbReference type="AlphaFoldDB" id="A0A7J8DRE2"/>
<dbReference type="InParanoid" id="A0A7J8DRE2"/>